<organism evidence="2 4">
    <name type="scientific">Haladaptatus paucihalophilus DX253</name>
    <dbReference type="NCBI Taxonomy" id="797209"/>
    <lineage>
        <taxon>Archaea</taxon>
        <taxon>Methanobacteriati</taxon>
        <taxon>Methanobacteriota</taxon>
        <taxon>Stenosarchaea group</taxon>
        <taxon>Halobacteria</taxon>
        <taxon>Halobacteriales</taxon>
        <taxon>Haladaptataceae</taxon>
        <taxon>Haladaptatus</taxon>
    </lineage>
</organism>
<dbReference type="OrthoDB" id="381125at2157"/>
<reference evidence="3" key="3">
    <citation type="submission" date="2016-11" db="EMBL/GenBank/DDBJ databases">
        <authorList>
            <person name="Jaros S."/>
            <person name="Januszkiewicz K."/>
            <person name="Wedrychowicz H."/>
        </authorList>
    </citation>
    <scope>NUCLEOTIDE SEQUENCE [LARGE SCALE GENOMIC DNA]</scope>
    <source>
        <strain evidence="3">DX253</strain>
    </source>
</reference>
<feature type="transmembrane region" description="Helical" evidence="1">
    <location>
        <begin position="18"/>
        <end position="39"/>
    </location>
</feature>
<evidence type="ECO:0000313" key="2">
    <source>
        <dbReference type="EMBL" id="EFW90457.1"/>
    </source>
</evidence>
<name>E7QYD2_HALPU</name>
<dbReference type="EMBL" id="AEMG01000027">
    <property type="protein sequence ID" value="EFW90457.1"/>
    <property type="molecule type" value="Genomic_DNA"/>
</dbReference>
<proteinExistence type="predicted"/>
<keyword evidence="1" id="KW-1133">Transmembrane helix</keyword>
<evidence type="ECO:0000256" key="1">
    <source>
        <dbReference type="SAM" id="Phobius"/>
    </source>
</evidence>
<keyword evidence="1" id="KW-0472">Membrane</keyword>
<evidence type="ECO:0000313" key="5">
    <source>
        <dbReference type="Proteomes" id="UP000184203"/>
    </source>
</evidence>
<reference evidence="2 4" key="1">
    <citation type="journal article" date="2014" name="ISME J.">
        <title>Trehalose/2-sulfotrehalose biosynthesis and glycine-betaine uptake are widely spread mechanisms for osmoadaptation in the Halobacteriales.</title>
        <authorList>
            <person name="Youssef N.H."/>
            <person name="Savage-Ashlock K.N."/>
            <person name="McCully A.L."/>
            <person name="Luedtke B."/>
            <person name="Shaw E.I."/>
            <person name="Hoff W.D."/>
            <person name="Elshahed M.S."/>
        </authorList>
    </citation>
    <scope>NUCLEOTIDE SEQUENCE [LARGE SCALE GENOMIC DNA]</scope>
    <source>
        <strain evidence="2 4">DX253</strain>
    </source>
</reference>
<dbReference type="STRING" id="797209.GCA_000376445_02145"/>
<dbReference type="PATRIC" id="fig|797209.4.peg.3738"/>
<gene>
    <name evidence="3" type="ORF">SAMN05444342_4395</name>
    <name evidence="2" type="ORF">ZOD2009_19113</name>
</gene>
<keyword evidence="1" id="KW-0812">Transmembrane</keyword>
<accession>E7QYD2</accession>
<protein>
    <submittedName>
        <fullName evidence="2">Uncharacterized protein</fullName>
    </submittedName>
</protein>
<dbReference type="RefSeq" id="WP_007982550.1">
    <property type="nucleotide sequence ID" value="NZ_AEMG01000027.1"/>
</dbReference>
<evidence type="ECO:0000313" key="3">
    <source>
        <dbReference type="EMBL" id="SHL68126.1"/>
    </source>
</evidence>
<reference evidence="5" key="2">
    <citation type="submission" date="2016-11" db="EMBL/GenBank/DDBJ databases">
        <authorList>
            <person name="Varghese N."/>
            <person name="Submissions S."/>
        </authorList>
    </citation>
    <scope>NUCLEOTIDE SEQUENCE [LARGE SCALE GENOMIC DNA]</scope>
    <source>
        <strain evidence="5">DX253</strain>
    </source>
</reference>
<dbReference type="Proteomes" id="UP000184203">
    <property type="component" value="Unassembled WGS sequence"/>
</dbReference>
<keyword evidence="5" id="KW-1185">Reference proteome</keyword>
<dbReference type="Proteomes" id="UP000003751">
    <property type="component" value="Unassembled WGS sequence"/>
</dbReference>
<dbReference type="EMBL" id="FRAN01000011">
    <property type="protein sequence ID" value="SHL68126.1"/>
    <property type="molecule type" value="Genomic_DNA"/>
</dbReference>
<sequence>MSELAVFDSLSALVDGDYLIAFAEILLGALVMEFATGYLREKLYDVQMKGGDAIYGVLAAVMVLLVPVPDGMEIHQRNVALGCLVSGGRVFLSEVGGI</sequence>
<dbReference type="AlphaFoldDB" id="E7QYD2"/>
<evidence type="ECO:0000313" key="4">
    <source>
        <dbReference type="Proteomes" id="UP000003751"/>
    </source>
</evidence>